<gene>
    <name evidence="1" type="ORF">SMRZ_LOCUS19428</name>
</gene>
<accession>A0A183MTQ3</accession>
<keyword evidence="2" id="KW-1185">Reference proteome</keyword>
<evidence type="ECO:0000313" key="1">
    <source>
        <dbReference type="EMBL" id="VDP31557.1"/>
    </source>
</evidence>
<dbReference type="Proteomes" id="UP000277204">
    <property type="component" value="Unassembled WGS sequence"/>
</dbReference>
<dbReference type="AlphaFoldDB" id="A0A183MTQ3"/>
<dbReference type="EMBL" id="UZAI01017964">
    <property type="protein sequence ID" value="VDP31557.1"/>
    <property type="molecule type" value="Genomic_DNA"/>
</dbReference>
<proteinExistence type="predicted"/>
<protein>
    <submittedName>
        <fullName evidence="1">Uncharacterized protein</fullName>
    </submittedName>
</protein>
<reference evidence="1 2" key="1">
    <citation type="submission" date="2018-11" db="EMBL/GenBank/DDBJ databases">
        <authorList>
            <consortium name="Pathogen Informatics"/>
        </authorList>
    </citation>
    <scope>NUCLEOTIDE SEQUENCE [LARGE SCALE GENOMIC DNA]</scope>
    <source>
        <strain evidence="1 2">Zambia</strain>
    </source>
</reference>
<evidence type="ECO:0000313" key="2">
    <source>
        <dbReference type="Proteomes" id="UP000277204"/>
    </source>
</evidence>
<organism evidence="1 2">
    <name type="scientific">Schistosoma margrebowiei</name>
    <dbReference type="NCBI Taxonomy" id="48269"/>
    <lineage>
        <taxon>Eukaryota</taxon>
        <taxon>Metazoa</taxon>
        <taxon>Spiralia</taxon>
        <taxon>Lophotrochozoa</taxon>
        <taxon>Platyhelminthes</taxon>
        <taxon>Trematoda</taxon>
        <taxon>Digenea</taxon>
        <taxon>Strigeidida</taxon>
        <taxon>Schistosomatoidea</taxon>
        <taxon>Schistosomatidae</taxon>
        <taxon>Schistosoma</taxon>
    </lineage>
</organism>
<name>A0A183MTQ3_9TREM</name>
<sequence length="116" mass="13746">MKLKLKKHWKTGDTAAQRFITASLQDINRLNEFEINLNNRFQALQDLLKEGETTMEDNWKGIQEALTSTCQEVLGYKKYHHEEWISTETLEKIQEWKNKMTTIKNRRTRTKSQGTS</sequence>